<dbReference type="Proteomes" id="UP000294692">
    <property type="component" value="Unassembled WGS sequence"/>
</dbReference>
<dbReference type="PANTHER" id="PTHR34700">
    <property type="entry name" value="POTASSIUM BINDING PROTEIN KBP"/>
    <property type="match status" value="1"/>
</dbReference>
<dbReference type="PROSITE" id="PS51782">
    <property type="entry name" value="LYSM"/>
    <property type="match status" value="1"/>
</dbReference>
<dbReference type="OrthoDB" id="370541at2"/>
<dbReference type="Pfam" id="PF01476">
    <property type="entry name" value="LysM"/>
    <property type="match status" value="1"/>
</dbReference>
<comment type="caution">
    <text evidence="3">The sequence shown here is derived from an EMBL/GenBank/DDBJ whole genome shotgun (WGS) entry which is preliminary data.</text>
</comment>
<dbReference type="RefSeq" id="WP_132477624.1">
    <property type="nucleotide sequence ID" value="NZ_JBHRVM010000001.1"/>
</dbReference>
<feature type="domain" description="LysM" evidence="2">
    <location>
        <begin position="93"/>
        <end position="144"/>
    </location>
</feature>
<gene>
    <name evidence="3" type="ORF">EV686_10816</name>
</gene>
<protein>
    <submittedName>
        <fullName evidence="3">BON domain-containing protein</fullName>
    </submittedName>
</protein>
<evidence type="ECO:0000259" key="1">
    <source>
        <dbReference type="PROSITE" id="PS50914"/>
    </source>
</evidence>
<dbReference type="Gene3D" id="3.10.350.10">
    <property type="entry name" value="LysM domain"/>
    <property type="match status" value="1"/>
</dbReference>
<evidence type="ECO:0000313" key="3">
    <source>
        <dbReference type="EMBL" id="TCU95174.1"/>
    </source>
</evidence>
<dbReference type="SUPFAM" id="SSF54106">
    <property type="entry name" value="LysM domain"/>
    <property type="match status" value="1"/>
</dbReference>
<dbReference type="InterPro" id="IPR007055">
    <property type="entry name" value="BON_dom"/>
</dbReference>
<sequence>MSLISFLKNVGEKLFGASEAQAATPDELQKELAKHALSADNLTITVDGDKVTVSGKAKSTEEAEKIVLALGNTVGVASVENKLEVEQAAPEAVMYTVQKGDTLWKIAEVHYGKGQGAKYTQIFEANTPMLSHPDKIYPGQVLRIPPLN</sequence>
<dbReference type="PANTHER" id="PTHR34700:SF8">
    <property type="entry name" value="POTASSIUM BINDING PROTEIN KBP"/>
    <property type="match status" value="1"/>
</dbReference>
<dbReference type="Gene3D" id="3.30.1340.30">
    <property type="match status" value="1"/>
</dbReference>
<evidence type="ECO:0000259" key="2">
    <source>
        <dbReference type="PROSITE" id="PS51782"/>
    </source>
</evidence>
<reference evidence="3 4" key="1">
    <citation type="submission" date="2019-03" db="EMBL/GenBank/DDBJ databases">
        <title>Genomic Encyclopedia of Type Strains, Phase IV (KMG-IV): sequencing the most valuable type-strain genomes for metagenomic binning, comparative biology and taxonomic classification.</title>
        <authorList>
            <person name="Goeker M."/>
        </authorList>
    </citation>
    <scope>NUCLEOTIDE SEQUENCE [LARGE SCALE GENOMIC DNA]</scope>
    <source>
        <strain evidence="3 4">DSM 100048</strain>
    </source>
</reference>
<name>A0A4R3UYW3_9BURK</name>
<dbReference type="CDD" id="cd00118">
    <property type="entry name" value="LysM"/>
    <property type="match status" value="1"/>
</dbReference>
<dbReference type="AlphaFoldDB" id="A0A4R3UYW3"/>
<dbReference type="InterPro" id="IPR052196">
    <property type="entry name" value="Bact_Kbp"/>
</dbReference>
<dbReference type="InterPro" id="IPR018392">
    <property type="entry name" value="LysM"/>
</dbReference>
<keyword evidence="4" id="KW-1185">Reference proteome</keyword>
<organism evidence="3 4">
    <name type="scientific">Paracandidimonas soli</name>
    <dbReference type="NCBI Taxonomy" id="1917182"/>
    <lineage>
        <taxon>Bacteria</taxon>
        <taxon>Pseudomonadati</taxon>
        <taxon>Pseudomonadota</taxon>
        <taxon>Betaproteobacteria</taxon>
        <taxon>Burkholderiales</taxon>
        <taxon>Alcaligenaceae</taxon>
        <taxon>Paracandidimonas</taxon>
    </lineage>
</organism>
<feature type="domain" description="BON" evidence="1">
    <location>
        <begin position="20"/>
        <end position="87"/>
    </location>
</feature>
<dbReference type="InterPro" id="IPR036779">
    <property type="entry name" value="LysM_dom_sf"/>
</dbReference>
<dbReference type="Pfam" id="PF04972">
    <property type="entry name" value="BON"/>
    <property type="match status" value="1"/>
</dbReference>
<evidence type="ECO:0000313" key="4">
    <source>
        <dbReference type="Proteomes" id="UP000294692"/>
    </source>
</evidence>
<proteinExistence type="predicted"/>
<accession>A0A4R3UYW3</accession>
<dbReference type="NCBIfam" id="NF008399">
    <property type="entry name" value="PRK11198.1"/>
    <property type="match status" value="1"/>
</dbReference>
<dbReference type="PROSITE" id="PS50914">
    <property type="entry name" value="BON"/>
    <property type="match status" value="1"/>
</dbReference>
<dbReference type="SMART" id="SM00257">
    <property type="entry name" value="LysM"/>
    <property type="match status" value="1"/>
</dbReference>
<dbReference type="EMBL" id="SMBX01000008">
    <property type="protein sequence ID" value="TCU95174.1"/>
    <property type="molecule type" value="Genomic_DNA"/>
</dbReference>